<keyword evidence="1" id="KW-0808">Transferase</keyword>
<sequence>MNKSEAFSNTLEQYLNYTRMPWGRLFYETAWTQIDRFMTRTGMSVLDIGCGFGISSHEYARRGHKVTGIDPTKSMIEIATGQGSGAQFTCGSFENLADGLGTYEWIFCHNILEYTEDPKLFIEKIGAHQQEKGYLSLIAHNPAAKVMKKAIINKDPDSALAGMESNKEYSAIIQTDIMTYSFEQLSEWLREAGYGSVMRFGIHNVYGYIADNDIKQDEDWHRQAMELEFELGCRSPYREIAIFTHIVATK</sequence>
<dbReference type="Gene3D" id="3.40.50.150">
    <property type="entry name" value="Vaccinia Virus protein VP39"/>
    <property type="match status" value="1"/>
</dbReference>
<evidence type="ECO:0000313" key="2">
    <source>
        <dbReference type="Proteomes" id="UP000480151"/>
    </source>
</evidence>
<gene>
    <name evidence="1" type="ORF">G5B47_04660</name>
</gene>
<dbReference type="SUPFAM" id="SSF53335">
    <property type="entry name" value="S-adenosyl-L-methionine-dependent methyltransferases"/>
    <property type="match status" value="1"/>
</dbReference>
<keyword evidence="1" id="KW-0489">Methyltransferase</keyword>
<dbReference type="PANTHER" id="PTHR43861">
    <property type="entry name" value="TRANS-ACONITATE 2-METHYLTRANSFERASE-RELATED"/>
    <property type="match status" value="1"/>
</dbReference>
<dbReference type="GO" id="GO:0032259">
    <property type="term" value="P:methylation"/>
    <property type="evidence" value="ECO:0007669"/>
    <property type="project" value="UniProtKB-KW"/>
</dbReference>
<name>A0A6M1PGY5_9BACL</name>
<dbReference type="Pfam" id="PF13489">
    <property type="entry name" value="Methyltransf_23"/>
    <property type="match status" value="1"/>
</dbReference>
<dbReference type="AlphaFoldDB" id="A0A6M1PGY5"/>
<reference evidence="1 2" key="1">
    <citation type="submission" date="2020-02" db="EMBL/GenBank/DDBJ databases">
        <authorList>
            <person name="Gao J."/>
            <person name="Sun J."/>
        </authorList>
    </citation>
    <scope>NUCLEOTIDE SEQUENCE [LARGE SCALE GENOMIC DNA]</scope>
    <source>
        <strain evidence="1 2">7124</strain>
    </source>
</reference>
<dbReference type="CDD" id="cd02440">
    <property type="entry name" value="AdoMet_MTases"/>
    <property type="match status" value="1"/>
</dbReference>
<organism evidence="1 2">
    <name type="scientific">Paenibacillus apii</name>
    <dbReference type="NCBI Taxonomy" id="1850370"/>
    <lineage>
        <taxon>Bacteria</taxon>
        <taxon>Bacillati</taxon>
        <taxon>Bacillota</taxon>
        <taxon>Bacilli</taxon>
        <taxon>Bacillales</taxon>
        <taxon>Paenibacillaceae</taxon>
        <taxon>Paenibacillus</taxon>
    </lineage>
</organism>
<evidence type="ECO:0000313" key="1">
    <source>
        <dbReference type="EMBL" id="NGM81702.1"/>
    </source>
</evidence>
<accession>A0A6M1PGY5</accession>
<proteinExistence type="predicted"/>
<comment type="caution">
    <text evidence="1">The sequence shown here is derived from an EMBL/GenBank/DDBJ whole genome shotgun (WGS) entry which is preliminary data.</text>
</comment>
<dbReference type="EMBL" id="JAAKGU010000001">
    <property type="protein sequence ID" value="NGM81702.1"/>
    <property type="molecule type" value="Genomic_DNA"/>
</dbReference>
<dbReference type="GO" id="GO:0008168">
    <property type="term" value="F:methyltransferase activity"/>
    <property type="evidence" value="ECO:0007669"/>
    <property type="project" value="UniProtKB-KW"/>
</dbReference>
<keyword evidence="2" id="KW-1185">Reference proteome</keyword>
<dbReference type="InterPro" id="IPR029063">
    <property type="entry name" value="SAM-dependent_MTases_sf"/>
</dbReference>
<dbReference type="Proteomes" id="UP000480151">
    <property type="component" value="Unassembled WGS sequence"/>
</dbReference>
<protein>
    <submittedName>
        <fullName evidence="1">Methyltransferase domain-containing protein</fullName>
    </submittedName>
</protein>
<dbReference type="RefSeq" id="WP_025335798.1">
    <property type="nucleotide sequence ID" value="NZ_JAAKGU010000001.1"/>
</dbReference>